<accession>A0A0N8GES0</accession>
<dbReference type="InterPro" id="IPR006127">
    <property type="entry name" value="ZnuA-like"/>
</dbReference>
<evidence type="ECO:0000313" key="10">
    <source>
        <dbReference type="EMBL" id="KPL52297.1"/>
    </source>
</evidence>
<dbReference type="PRINTS" id="PR00690">
    <property type="entry name" value="ADHESNFAMILY"/>
</dbReference>
<feature type="chain" id="PRO_5006025662" evidence="9">
    <location>
        <begin position="28"/>
        <end position="327"/>
    </location>
</feature>
<evidence type="ECO:0000256" key="2">
    <source>
        <dbReference type="ARBA" id="ARBA00011028"/>
    </source>
</evidence>
<dbReference type="RefSeq" id="WP_054358460.1">
    <property type="nucleotide sequence ID" value="NZ_LJYW01000001.1"/>
</dbReference>
<name>A0A0N8GES0_9HYPH</name>
<feature type="signal peptide" evidence="9">
    <location>
        <begin position="1"/>
        <end position="27"/>
    </location>
</feature>
<dbReference type="GO" id="GO:0030313">
    <property type="term" value="C:cell envelope"/>
    <property type="evidence" value="ECO:0007669"/>
    <property type="project" value="UniProtKB-SubCell"/>
</dbReference>
<dbReference type="InterPro" id="IPR050492">
    <property type="entry name" value="Bact_metal-bind_prot9"/>
</dbReference>
<dbReference type="PANTHER" id="PTHR42953:SF1">
    <property type="entry name" value="METAL-BINDING PROTEIN HI_0362-RELATED"/>
    <property type="match status" value="1"/>
</dbReference>
<evidence type="ECO:0000256" key="1">
    <source>
        <dbReference type="ARBA" id="ARBA00004196"/>
    </source>
</evidence>
<dbReference type="GO" id="GO:0030001">
    <property type="term" value="P:metal ion transport"/>
    <property type="evidence" value="ECO:0007669"/>
    <property type="project" value="InterPro"/>
</dbReference>
<dbReference type="PANTHER" id="PTHR42953">
    <property type="entry name" value="HIGH-AFFINITY ZINC UPTAKE SYSTEM PROTEIN ZNUA-RELATED"/>
    <property type="match status" value="1"/>
</dbReference>
<reference evidence="10 11" key="1">
    <citation type="submission" date="2015-09" db="EMBL/GenBank/DDBJ databases">
        <authorList>
            <consortium name="Swine Surveillance"/>
        </authorList>
    </citation>
    <scope>NUCLEOTIDE SEQUENCE [LARGE SCALE GENOMIC DNA]</scope>
    <source>
        <strain evidence="10 11">16</strain>
    </source>
</reference>
<gene>
    <name evidence="10" type="ORF">ABB55_08690</name>
</gene>
<evidence type="ECO:0000256" key="5">
    <source>
        <dbReference type="ARBA" id="ARBA00022729"/>
    </source>
</evidence>
<evidence type="ECO:0000256" key="7">
    <source>
        <dbReference type="SAM" id="Coils"/>
    </source>
</evidence>
<evidence type="ECO:0000256" key="9">
    <source>
        <dbReference type="SAM" id="SignalP"/>
    </source>
</evidence>
<feature type="region of interest" description="Disordered" evidence="8">
    <location>
        <begin position="119"/>
        <end position="156"/>
    </location>
</feature>
<protein>
    <submittedName>
        <fullName evidence="10">Metal ABC transporter substrate-binding protein</fullName>
    </submittedName>
</protein>
<dbReference type="InterPro" id="IPR006311">
    <property type="entry name" value="TAT_signal"/>
</dbReference>
<sequence>MTGIVRRSVLGAAASLAAALVVLPLGAGPTRAADPIPVVATFSILGDFVRQVGGDRVAVKILVGPNGDAHVYNPTPADAKSVAGAKVVFVNGLGFEGWMQRLVKASGTKAPLVTATTGITPREMADEDDDHDHDPKAKGKGKDAHAGHDHGATDPHAWQSVANAKVYIANVRDGLIAADPDGKATYEANAGAYLAKLDALEADVKTAIDKIPATERRVLTSHDAFGYFSGAYGITFLAPQGISTEAEATAKDVAKLIRQIKKEKVKAVFVENMTDGRIVERIAKETGIRLGGSIFSDSLSPETGPAATYIDMVRHNVKLLTAAMAGA</sequence>
<dbReference type="GO" id="GO:0007155">
    <property type="term" value="P:cell adhesion"/>
    <property type="evidence" value="ECO:0007669"/>
    <property type="project" value="InterPro"/>
</dbReference>
<dbReference type="InterPro" id="IPR006129">
    <property type="entry name" value="AdhesinB"/>
</dbReference>
<reference evidence="10 11" key="2">
    <citation type="submission" date="2015-10" db="EMBL/GenBank/DDBJ databases">
        <title>Draft Genome Sequence of Prosthecomicrobium hirschii ATCC 27832.</title>
        <authorList>
            <person name="Daniel J."/>
            <person name="Givan S.A."/>
            <person name="Brun Y.V."/>
            <person name="Brown P.J."/>
        </authorList>
    </citation>
    <scope>NUCLEOTIDE SEQUENCE [LARGE SCALE GENOMIC DNA]</scope>
    <source>
        <strain evidence="10 11">16</strain>
    </source>
</reference>
<dbReference type="STRING" id="665126.ABB55_08690"/>
<keyword evidence="7" id="KW-0175">Coiled coil</keyword>
<evidence type="ECO:0000256" key="6">
    <source>
        <dbReference type="RuleBase" id="RU003512"/>
    </source>
</evidence>
<comment type="similarity">
    <text evidence="2 6">Belongs to the bacterial solute-binding protein 9 family.</text>
</comment>
<keyword evidence="4" id="KW-0479">Metal-binding</keyword>
<evidence type="ECO:0000256" key="8">
    <source>
        <dbReference type="SAM" id="MobiDB-lite"/>
    </source>
</evidence>
<feature type="coiled-coil region" evidence="7">
    <location>
        <begin position="183"/>
        <end position="217"/>
    </location>
</feature>
<dbReference type="CDD" id="cd01137">
    <property type="entry name" value="PsaA"/>
    <property type="match status" value="1"/>
</dbReference>
<dbReference type="SUPFAM" id="SSF53807">
    <property type="entry name" value="Helical backbone' metal receptor"/>
    <property type="match status" value="1"/>
</dbReference>
<comment type="caution">
    <text evidence="10">The sequence shown here is derived from an EMBL/GenBank/DDBJ whole genome shotgun (WGS) entry which is preliminary data.</text>
</comment>
<evidence type="ECO:0000313" key="11">
    <source>
        <dbReference type="Proteomes" id="UP000048984"/>
    </source>
</evidence>
<dbReference type="GO" id="GO:0046872">
    <property type="term" value="F:metal ion binding"/>
    <property type="evidence" value="ECO:0007669"/>
    <property type="project" value="UniProtKB-KW"/>
</dbReference>
<evidence type="ECO:0000256" key="4">
    <source>
        <dbReference type="ARBA" id="ARBA00022723"/>
    </source>
</evidence>
<proteinExistence type="inferred from homology"/>
<dbReference type="EMBL" id="LJYW01000001">
    <property type="protein sequence ID" value="KPL52297.1"/>
    <property type="molecule type" value="Genomic_DNA"/>
</dbReference>
<feature type="compositionally biased region" description="Basic and acidic residues" evidence="8">
    <location>
        <begin position="132"/>
        <end position="153"/>
    </location>
</feature>
<dbReference type="Proteomes" id="UP000048984">
    <property type="component" value="Unassembled WGS sequence"/>
</dbReference>
<keyword evidence="3 6" id="KW-0813">Transport</keyword>
<comment type="subcellular location">
    <subcellularLocation>
        <location evidence="1">Cell envelope</location>
    </subcellularLocation>
</comment>
<dbReference type="Gene3D" id="3.40.50.1980">
    <property type="entry name" value="Nitrogenase molybdenum iron protein domain"/>
    <property type="match status" value="2"/>
</dbReference>
<dbReference type="PRINTS" id="PR00691">
    <property type="entry name" value="ADHESINB"/>
</dbReference>
<keyword evidence="11" id="KW-1185">Reference proteome</keyword>
<dbReference type="PROSITE" id="PS51318">
    <property type="entry name" value="TAT"/>
    <property type="match status" value="1"/>
</dbReference>
<dbReference type="InterPro" id="IPR006128">
    <property type="entry name" value="Lipoprotein_PsaA-like"/>
</dbReference>
<dbReference type="AlphaFoldDB" id="A0A0N8GES0"/>
<evidence type="ECO:0000256" key="3">
    <source>
        <dbReference type="ARBA" id="ARBA00022448"/>
    </source>
</evidence>
<organism evidence="10 11">
    <name type="scientific">Prosthecodimorpha hirschii</name>
    <dbReference type="NCBI Taxonomy" id="665126"/>
    <lineage>
        <taxon>Bacteria</taxon>
        <taxon>Pseudomonadati</taxon>
        <taxon>Pseudomonadota</taxon>
        <taxon>Alphaproteobacteria</taxon>
        <taxon>Hyphomicrobiales</taxon>
        <taxon>Ancalomicrobiaceae</taxon>
        <taxon>Prosthecodimorpha</taxon>
    </lineage>
</organism>
<keyword evidence="5 9" id="KW-0732">Signal</keyword>
<dbReference type="Pfam" id="PF01297">
    <property type="entry name" value="ZnuA"/>
    <property type="match status" value="1"/>
</dbReference>